<reference evidence="1" key="2">
    <citation type="submission" date="2015-03" db="EMBL/GenBank/DDBJ databases">
        <authorList>
            <person name="Chow C.-E.T."/>
            <person name="Winget D.M."/>
            <person name="White R.A.III."/>
            <person name="Hallam S.J."/>
            <person name="Suttle C.A."/>
        </authorList>
    </citation>
    <scope>NUCLEOTIDE SEQUENCE</scope>
    <source>
        <strain evidence="1">Oxic1_5</strain>
    </source>
</reference>
<protein>
    <recommendedName>
        <fullName evidence="2">Holin</fullName>
    </recommendedName>
</protein>
<dbReference type="EMBL" id="KR029600">
    <property type="protein sequence ID" value="AKH47983.1"/>
    <property type="molecule type" value="Genomic_DNA"/>
</dbReference>
<reference evidence="1" key="1">
    <citation type="journal article" date="2015" name="Front. Microbiol.">
        <title>Combining genomic sequencing methods to explore viral diversity and reveal potential virus-host interactions.</title>
        <authorList>
            <person name="Chow C.E."/>
            <person name="Winget D.M."/>
            <person name="White R.A.III."/>
            <person name="Hallam S.J."/>
            <person name="Suttle C.A."/>
        </authorList>
    </citation>
    <scope>NUCLEOTIDE SEQUENCE</scope>
    <source>
        <strain evidence="1">Oxic1_5</strain>
    </source>
</reference>
<evidence type="ECO:0000313" key="1">
    <source>
        <dbReference type="EMBL" id="AKH47983.1"/>
    </source>
</evidence>
<proteinExistence type="predicted"/>
<organism evidence="1">
    <name type="scientific">uncultured marine virus</name>
    <dbReference type="NCBI Taxonomy" id="186617"/>
    <lineage>
        <taxon>Viruses</taxon>
        <taxon>environmental samples</taxon>
    </lineage>
</organism>
<name>A0A0F7L8T7_9VIRU</name>
<sequence length="70" mass="7610">MKNIINKLKEIGGSVRFWQVFAVAVLQSLVALNFIETTVGEQIADILSTLLGVSVTIRTVDSFAKNVSSK</sequence>
<evidence type="ECO:0008006" key="2">
    <source>
        <dbReference type="Google" id="ProtNLM"/>
    </source>
</evidence>
<accession>A0A0F7L8T7</accession>